<dbReference type="InterPro" id="IPR036737">
    <property type="entry name" value="OmpA-like_sf"/>
</dbReference>
<gene>
    <name evidence="6" type="ORF">PX653_00750</name>
</gene>
<dbReference type="Gene3D" id="3.30.1330.60">
    <property type="entry name" value="OmpA-like domain"/>
    <property type="match status" value="1"/>
</dbReference>
<sequence>MTWPRKIASSTLHALGLIFGKILPLLATVTIVGLVVAGTKSLRSRPADETIFLYNATQGYDKQSIPSDQLFAFASATLSEPSKKMLAEVATELKKSQPSKIIVVGHTDSIGDAAMNQRLSQERANAVRRQLLLAEVESPSLIAVGVGDRFPIVDQATCKGKPEPELIKCLDKNRRVEIWSRPAQ</sequence>
<comment type="subcellular location">
    <subcellularLocation>
        <location evidence="1">Cell outer membrane</location>
    </subcellularLocation>
</comment>
<dbReference type="SUPFAM" id="SSF103088">
    <property type="entry name" value="OmpA-like"/>
    <property type="match status" value="1"/>
</dbReference>
<name>A0ABY8BGD2_9BURK</name>
<dbReference type="PROSITE" id="PS51123">
    <property type="entry name" value="OMPA_2"/>
    <property type="match status" value="1"/>
</dbReference>
<dbReference type="InterPro" id="IPR006665">
    <property type="entry name" value="OmpA-like"/>
</dbReference>
<dbReference type="CDD" id="cd07185">
    <property type="entry name" value="OmpA_C-like"/>
    <property type="match status" value="1"/>
</dbReference>
<dbReference type="PANTHER" id="PTHR30329">
    <property type="entry name" value="STATOR ELEMENT OF FLAGELLAR MOTOR COMPLEX"/>
    <property type="match status" value="1"/>
</dbReference>
<dbReference type="InterPro" id="IPR006664">
    <property type="entry name" value="OMP_bac"/>
</dbReference>
<dbReference type="InterPro" id="IPR050330">
    <property type="entry name" value="Bact_OuterMem_StrucFunc"/>
</dbReference>
<feature type="domain" description="OmpA-like" evidence="5">
    <location>
        <begin position="58"/>
        <end position="184"/>
    </location>
</feature>
<dbReference type="EMBL" id="CP119083">
    <property type="protein sequence ID" value="WEF33354.1"/>
    <property type="molecule type" value="Genomic_DNA"/>
</dbReference>
<proteinExistence type="predicted"/>
<organism evidence="6 7">
    <name type="scientific">Pseudoduganella chitinolytica</name>
    <dbReference type="NCBI Taxonomy" id="34070"/>
    <lineage>
        <taxon>Bacteria</taxon>
        <taxon>Pseudomonadati</taxon>
        <taxon>Pseudomonadota</taxon>
        <taxon>Betaproteobacteria</taxon>
        <taxon>Burkholderiales</taxon>
        <taxon>Oxalobacteraceae</taxon>
        <taxon>Telluria group</taxon>
        <taxon>Pseudoduganella</taxon>
    </lineage>
</organism>
<keyword evidence="2 3" id="KW-0472">Membrane</keyword>
<evidence type="ECO:0000256" key="1">
    <source>
        <dbReference type="ARBA" id="ARBA00004442"/>
    </source>
</evidence>
<feature type="transmembrane region" description="Helical" evidence="4">
    <location>
        <begin position="12"/>
        <end position="37"/>
    </location>
</feature>
<dbReference type="Pfam" id="PF00691">
    <property type="entry name" value="OmpA"/>
    <property type="match status" value="1"/>
</dbReference>
<keyword evidence="7" id="KW-1185">Reference proteome</keyword>
<keyword evidence="4" id="KW-0812">Transmembrane</keyword>
<evidence type="ECO:0000313" key="7">
    <source>
        <dbReference type="Proteomes" id="UP001216510"/>
    </source>
</evidence>
<evidence type="ECO:0000256" key="4">
    <source>
        <dbReference type="SAM" id="Phobius"/>
    </source>
</evidence>
<dbReference type="RefSeq" id="WP_277416060.1">
    <property type="nucleotide sequence ID" value="NZ_CP119083.1"/>
</dbReference>
<keyword evidence="4" id="KW-1133">Transmembrane helix</keyword>
<evidence type="ECO:0000256" key="2">
    <source>
        <dbReference type="ARBA" id="ARBA00023136"/>
    </source>
</evidence>
<dbReference type="PANTHER" id="PTHR30329:SF20">
    <property type="entry name" value="EXPORTED PROTEIN"/>
    <property type="match status" value="1"/>
</dbReference>
<evidence type="ECO:0000256" key="3">
    <source>
        <dbReference type="PROSITE-ProRule" id="PRU00473"/>
    </source>
</evidence>
<dbReference type="PRINTS" id="PR01021">
    <property type="entry name" value="OMPADOMAIN"/>
</dbReference>
<protein>
    <submittedName>
        <fullName evidence="6">OmpA family protein</fullName>
    </submittedName>
</protein>
<reference evidence="6 7" key="1">
    <citation type="submission" date="2023-02" db="EMBL/GenBank/DDBJ databases">
        <title>Gemone sequence of Telluria chitinolytica ACM 3522T.</title>
        <authorList>
            <person name="Frediansyah A."/>
            <person name="Miess H."/>
            <person name="Gross H."/>
        </authorList>
    </citation>
    <scope>NUCLEOTIDE SEQUENCE [LARGE SCALE GENOMIC DNA]</scope>
    <source>
        <strain evidence="6 7">ACM 3522</strain>
    </source>
</reference>
<accession>A0ABY8BGD2</accession>
<evidence type="ECO:0000259" key="5">
    <source>
        <dbReference type="PROSITE" id="PS51123"/>
    </source>
</evidence>
<evidence type="ECO:0000313" key="6">
    <source>
        <dbReference type="EMBL" id="WEF33354.1"/>
    </source>
</evidence>
<dbReference type="Proteomes" id="UP001216510">
    <property type="component" value="Chromosome"/>
</dbReference>